<sequence>MNRRPCVACTPSWVGSIAPQAQILHGRVAHHRQQRPVRQPGGRVQPVGPAGQMLHLVGHAVVAALGHVHLQVDEDVALAGRLAHREQIAQAVGGPLGRLLVPRGGRERPDQILGRVLGGQACPCRAKKASASCGRPAYATRPSASSITWSNIENSCEDGWWIVQMMAVPRRASCCSVDTSACAPYESRPVVGSSQNSSVGLVSSSVANASRFFSPPDSILPSPASPMRVPAHRASPTRSSRSRIVWSTARWPTRRSSRSFAMKYMCSCTVSEPTNRSSWCTNPLSRYMYGPTGCPFTRMSPWTTVPAKGKKE</sequence>
<evidence type="ECO:0000313" key="2">
    <source>
        <dbReference type="Proteomes" id="UP000075902"/>
    </source>
</evidence>
<protein>
    <submittedName>
        <fullName evidence="1">Uncharacterized protein</fullName>
    </submittedName>
</protein>
<proteinExistence type="predicted"/>
<keyword evidence="2" id="KW-1185">Reference proteome</keyword>
<accession>A0A182TQB0</accession>
<dbReference type="VEuPathDB" id="VectorBase:AMEC006435"/>
<dbReference type="AlphaFoldDB" id="A0A182TQB0"/>
<dbReference type="EnsemblMetazoa" id="AMEC006435-RA">
    <property type="protein sequence ID" value="AMEC006435-PA"/>
    <property type="gene ID" value="AMEC006435"/>
</dbReference>
<dbReference type="Proteomes" id="UP000075902">
    <property type="component" value="Unassembled WGS sequence"/>
</dbReference>
<reference evidence="1" key="2">
    <citation type="submission" date="2020-05" db="UniProtKB">
        <authorList>
            <consortium name="EnsemblMetazoa"/>
        </authorList>
    </citation>
    <scope>IDENTIFICATION</scope>
    <source>
        <strain evidence="1">CM1001059</strain>
    </source>
</reference>
<name>A0A182TQB0_9DIPT</name>
<evidence type="ECO:0000313" key="1">
    <source>
        <dbReference type="EnsemblMetazoa" id="AMEC006435-PA"/>
    </source>
</evidence>
<organism evidence="1 2">
    <name type="scientific">Anopheles melas</name>
    <dbReference type="NCBI Taxonomy" id="34690"/>
    <lineage>
        <taxon>Eukaryota</taxon>
        <taxon>Metazoa</taxon>
        <taxon>Ecdysozoa</taxon>
        <taxon>Arthropoda</taxon>
        <taxon>Hexapoda</taxon>
        <taxon>Insecta</taxon>
        <taxon>Pterygota</taxon>
        <taxon>Neoptera</taxon>
        <taxon>Endopterygota</taxon>
        <taxon>Diptera</taxon>
        <taxon>Nematocera</taxon>
        <taxon>Culicoidea</taxon>
        <taxon>Culicidae</taxon>
        <taxon>Anophelinae</taxon>
        <taxon>Anopheles</taxon>
    </lineage>
</organism>
<reference evidence="2" key="1">
    <citation type="submission" date="2014-01" db="EMBL/GenBank/DDBJ databases">
        <title>The Genome Sequence of Anopheles melas CM1001059_A (V2).</title>
        <authorList>
            <consortium name="The Broad Institute Genomics Platform"/>
            <person name="Neafsey D.E."/>
            <person name="Besansky N."/>
            <person name="Howell P."/>
            <person name="Walton C."/>
            <person name="Young S.K."/>
            <person name="Zeng Q."/>
            <person name="Gargeya S."/>
            <person name="Fitzgerald M."/>
            <person name="Haas B."/>
            <person name="Abouelleil A."/>
            <person name="Allen A.W."/>
            <person name="Alvarado L."/>
            <person name="Arachchi H.M."/>
            <person name="Berlin A.M."/>
            <person name="Chapman S.B."/>
            <person name="Gainer-Dewar J."/>
            <person name="Goldberg J."/>
            <person name="Griggs A."/>
            <person name="Gujja S."/>
            <person name="Hansen M."/>
            <person name="Howarth C."/>
            <person name="Imamovic A."/>
            <person name="Ireland A."/>
            <person name="Larimer J."/>
            <person name="McCowan C."/>
            <person name="Murphy C."/>
            <person name="Pearson M."/>
            <person name="Poon T.W."/>
            <person name="Priest M."/>
            <person name="Roberts A."/>
            <person name="Saif S."/>
            <person name="Shea T."/>
            <person name="Sisk P."/>
            <person name="Sykes S."/>
            <person name="Wortman J."/>
            <person name="Nusbaum C."/>
            <person name="Birren B."/>
        </authorList>
    </citation>
    <scope>NUCLEOTIDE SEQUENCE [LARGE SCALE GENOMIC DNA]</scope>
    <source>
        <strain evidence="2">CM1001059</strain>
    </source>
</reference>